<dbReference type="PROSITE" id="PS51257">
    <property type="entry name" value="PROKAR_LIPOPROTEIN"/>
    <property type="match status" value="1"/>
</dbReference>
<dbReference type="InterPro" id="IPR028082">
    <property type="entry name" value="Peripla_BP_I"/>
</dbReference>
<dbReference type="InterPro" id="IPR028081">
    <property type="entry name" value="Leu-bd"/>
</dbReference>
<dbReference type="SUPFAM" id="SSF53822">
    <property type="entry name" value="Periplasmic binding protein-like I"/>
    <property type="match status" value="1"/>
</dbReference>
<keyword evidence="2 3" id="KW-0732">Signal</keyword>
<dbReference type="Gene3D" id="3.40.50.2300">
    <property type="match status" value="2"/>
</dbReference>
<dbReference type="Proteomes" id="UP000831467">
    <property type="component" value="Chromosome"/>
</dbReference>
<evidence type="ECO:0000259" key="4">
    <source>
        <dbReference type="Pfam" id="PF13458"/>
    </source>
</evidence>
<sequence length="408" mass="42159">MRFKRLAAVAAGIVVSSMALAGCSGGDADADNSGGGDAGGDPIKIVVLGGMGAEGILADNATTAVTAALASVDAVNDMGGILDREVEITHLEDNADPTVAVTKLREYIATEGKPALVMNSGPSTITEAMLPILTQNQIVSFNIGPTTGSGDPSVNPYSFDLSASVPDYLGSFVAEMEDRGYEDVAILHGSSAYGELFGQLGETTFADAGFTVTGNEGFDNAALDMTPQLSALQQGDPDVLVLDAYGAPLGYVLQSLEKLGWDVPVMGNSSVAATGLIATPAPDGVLGTDQVKNLTMQVYSSTQYNPDDTKVNDAVERMLAAGDIKSSLILAYNYDSALLFKAAAEKAGGIDDPDALVEALIDPEVQKAAETAILANYAFEKDAHSPHVSPDQFAFIPPGELVNGQFQP</sequence>
<organism evidence="5 6">
    <name type="scientific">Microbacterium sufflavum</name>
    <dbReference type="NCBI Taxonomy" id="2851649"/>
    <lineage>
        <taxon>Bacteria</taxon>
        <taxon>Bacillati</taxon>
        <taxon>Actinomycetota</taxon>
        <taxon>Actinomycetes</taxon>
        <taxon>Micrococcales</taxon>
        <taxon>Microbacteriaceae</taxon>
        <taxon>Microbacterium</taxon>
    </lineage>
</organism>
<keyword evidence="6" id="KW-1185">Reference proteome</keyword>
<dbReference type="PANTHER" id="PTHR30483:SF38">
    <property type="entry name" value="BLR7848 PROTEIN"/>
    <property type="match status" value="1"/>
</dbReference>
<comment type="similarity">
    <text evidence="1">Belongs to the leucine-binding protein family.</text>
</comment>
<gene>
    <name evidence="5" type="ORF">KV394_02805</name>
</gene>
<evidence type="ECO:0000313" key="5">
    <source>
        <dbReference type="EMBL" id="UPL10100.1"/>
    </source>
</evidence>
<dbReference type="EMBL" id="CP078076">
    <property type="protein sequence ID" value="UPL10100.1"/>
    <property type="molecule type" value="Genomic_DNA"/>
</dbReference>
<dbReference type="PANTHER" id="PTHR30483">
    <property type="entry name" value="LEUCINE-SPECIFIC-BINDING PROTEIN"/>
    <property type="match status" value="1"/>
</dbReference>
<feature type="domain" description="Leucine-binding protein" evidence="4">
    <location>
        <begin position="42"/>
        <end position="361"/>
    </location>
</feature>
<feature type="chain" id="PRO_5046053801" evidence="3">
    <location>
        <begin position="22"/>
        <end position="408"/>
    </location>
</feature>
<dbReference type="RefSeq" id="WP_136034060.1">
    <property type="nucleotide sequence ID" value="NZ_CP078076.1"/>
</dbReference>
<name>A0ABY4IEI6_9MICO</name>
<evidence type="ECO:0000256" key="3">
    <source>
        <dbReference type="SAM" id="SignalP"/>
    </source>
</evidence>
<accession>A0ABY4IEI6</accession>
<feature type="signal peptide" evidence="3">
    <location>
        <begin position="1"/>
        <end position="21"/>
    </location>
</feature>
<evidence type="ECO:0000256" key="1">
    <source>
        <dbReference type="ARBA" id="ARBA00010062"/>
    </source>
</evidence>
<protein>
    <submittedName>
        <fullName evidence="5">ABC transporter substrate-binding protein</fullName>
    </submittedName>
</protein>
<reference evidence="5 6" key="1">
    <citation type="submission" date="2021-06" db="EMBL/GenBank/DDBJ databases">
        <title>Genome-based taxonomic framework of Microbacterium strains isolated from marine environment, the description of four new species and reclassification of four preexisting species.</title>
        <authorList>
            <person name="Lee S.D."/>
            <person name="Kim S.-M."/>
            <person name="Byeon Y.-S."/>
            <person name="Yang H.L."/>
            <person name="Kim I.S."/>
        </authorList>
    </citation>
    <scope>NUCLEOTIDE SEQUENCE [LARGE SCALE GENOMIC DNA]</scope>
    <source>
        <strain evidence="5 6">SSW1-51</strain>
    </source>
</reference>
<dbReference type="Pfam" id="PF13458">
    <property type="entry name" value="Peripla_BP_6"/>
    <property type="match status" value="1"/>
</dbReference>
<proteinExistence type="inferred from homology"/>
<dbReference type="InterPro" id="IPR051010">
    <property type="entry name" value="BCAA_transport"/>
</dbReference>
<evidence type="ECO:0000313" key="6">
    <source>
        <dbReference type="Proteomes" id="UP000831467"/>
    </source>
</evidence>
<evidence type="ECO:0000256" key="2">
    <source>
        <dbReference type="ARBA" id="ARBA00022729"/>
    </source>
</evidence>